<evidence type="ECO:0000259" key="2">
    <source>
        <dbReference type="PROSITE" id="PS50943"/>
    </source>
</evidence>
<evidence type="ECO:0000256" key="1">
    <source>
        <dbReference type="ARBA" id="ARBA00023125"/>
    </source>
</evidence>
<dbReference type="EMBL" id="LJCO01000048">
    <property type="protein sequence ID" value="KPV43537.1"/>
    <property type="molecule type" value="Genomic_DNA"/>
</dbReference>
<sequence length="137" mass="15606">MNPSFGTRVRRLRQERSWSQQELSLRSGISTPHISSIERGKRFPSLEYALRLAESLGVPLSALCDESSTFQPPKMKSSPYELPLYLQNFVLNESATPYLQTAHRLSTLPREDRDLLTLMIDLLSQTRHVIPAPMATH</sequence>
<organism evidence="3 4">
    <name type="scientific">Alicyclobacillus ferrooxydans</name>
    <dbReference type="NCBI Taxonomy" id="471514"/>
    <lineage>
        <taxon>Bacteria</taxon>
        <taxon>Bacillati</taxon>
        <taxon>Bacillota</taxon>
        <taxon>Bacilli</taxon>
        <taxon>Bacillales</taxon>
        <taxon>Alicyclobacillaceae</taxon>
        <taxon>Alicyclobacillus</taxon>
    </lineage>
</organism>
<name>A0A0P9EWQ4_9BACL</name>
<dbReference type="CDD" id="cd00093">
    <property type="entry name" value="HTH_XRE"/>
    <property type="match status" value="1"/>
</dbReference>
<dbReference type="GO" id="GO:0003700">
    <property type="term" value="F:DNA-binding transcription factor activity"/>
    <property type="evidence" value="ECO:0007669"/>
    <property type="project" value="TreeGrafter"/>
</dbReference>
<keyword evidence="1" id="KW-0238">DNA-binding</keyword>
<comment type="caution">
    <text evidence="3">The sequence shown here is derived from an EMBL/GenBank/DDBJ whole genome shotgun (WGS) entry which is preliminary data.</text>
</comment>
<dbReference type="InterPro" id="IPR010982">
    <property type="entry name" value="Lambda_DNA-bd_dom_sf"/>
</dbReference>
<dbReference type="OrthoDB" id="9812495at2"/>
<dbReference type="PANTHER" id="PTHR46797">
    <property type="entry name" value="HTH-TYPE TRANSCRIPTIONAL REGULATOR"/>
    <property type="match status" value="1"/>
</dbReference>
<dbReference type="AlphaFoldDB" id="A0A0P9EWQ4"/>
<dbReference type="PANTHER" id="PTHR46797:SF1">
    <property type="entry name" value="METHYLPHOSPHONATE SYNTHASE"/>
    <property type="match status" value="1"/>
</dbReference>
<dbReference type="PATRIC" id="fig|471514.4.peg.795"/>
<accession>A0A0P9EWQ4</accession>
<dbReference type="SUPFAM" id="SSF47413">
    <property type="entry name" value="lambda repressor-like DNA-binding domains"/>
    <property type="match status" value="1"/>
</dbReference>
<keyword evidence="4" id="KW-1185">Reference proteome</keyword>
<dbReference type="SMART" id="SM00530">
    <property type="entry name" value="HTH_XRE"/>
    <property type="match status" value="1"/>
</dbReference>
<feature type="domain" description="HTH cro/C1-type" evidence="2">
    <location>
        <begin position="9"/>
        <end position="63"/>
    </location>
</feature>
<reference evidence="3 4" key="1">
    <citation type="submission" date="2015-09" db="EMBL/GenBank/DDBJ databases">
        <title>Draft genome sequence of Alicyclobacillus ferrooxydans DSM 22381.</title>
        <authorList>
            <person name="Hemp J."/>
        </authorList>
    </citation>
    <scope>NUCLEOTIDE SEQUENCE [LARGE SCALE GENOMIC DNA]</scope>
    <source>
        <strain evidence="3 4">TC-34</strain>
    </source>
</reference>
<evidence type="ECO:0000313" key="4">
    <source>
        <dbReference type="Proteomes" id="UP000050482"/>
    </source>
</evidence>
<dbReference type="InterPro" id="IPR050807">
    <property type="entry name" value="TransReg_Diox_bact_type"/>
</dbReference>
<dbReference type="RefSeq" id="WP_054969406.1">
    <property type="nucleotide sequence ID" value="NZ_LJCO01000048.1"/>
</dbReference>
<proteinExistence type="predicted"/>
<dbReference type="STRING" id="471514.AN477_12060"/>
<dbReference type="Pfam" id="PF01381">
    <property type="entry name" value="HTH_3"/>
    <property type="match status" value="1"/>
</dbReference>
<dbReference type="Gene3D" id="1.10.260.40">
    <property type="entry name" value="lambda repressor-like DNA-binding domains"/>
    <property type="match status" value="1"/>
</dbReference>
<protein>
    <submittedName>
        <fullName evidence="3">XRE family transcriptional regulator</fullName>
    </submittedName>
</protein>
<dbReference type="Proteomes" id="UP000050482">
    <property type="component" value="Unassembled WGS sequence"/>
</dbReference>
<evidence type="ECO:0000313" key="3">
    <source>
        <dbReference type="EMBL" id="KPV43537.1"/>
    </source>
</evidence>
<dbReference type="GO" id="GO:0005829">
    <property type="term" value="C:cytosol"/>
    <property type="evidence" value="ECO:0007669"/>
    <property type="project" value="TreeGrafter"/>
</dbReference>
<dbReference type="GO" id="GO:0003677">
    <property type="term" value="F:DNA binding"/>
    <property type="evidence" value="ECO:0007669"/>
    <property type="project" value="UniProtKB-KW"/>
</dbReference>
<dbReference type="PROSITE" id="PS50943">
    <property type="entry name" value="HTH_CROC1"/>
    <property type="match status" value="1"/>
</dbReference>
<gene>
    <name evidence="3" type="ORF">AN477_12060</name>
</gene>
<dbReference type="InterPro" id="IPR001387">
    <property type="entry name" value="Cro/C1-type_HTH"/>
</dbReference>